<dbReference type="PANTHER" id="PTHR11705:SF143">
    <property type="entry name" value="SLL0236 PROTEIN"/>
    <property type="match status" value="1"/>
</dbReference>
<comment type="cofactor">
    <cofactor evidence="1">
        <name>Zn(2+)</name>
        <dbReference type="ChEBI" id="CHEBI:29105"/>
    </cofactor>
</comment>
<evidence type="ECO:0000256" key="6">
    <source>
        <dbReference type="ARBA" id="ARBA00023049"/>
    </source>
</evidence>
<keyword evidence="3" id="KW-0645">Protease</keyword>
<organism evidence="9 10">
    <name type="scientific">Gelidibacter pelagius</name>
    <dbReference type="NCBI Taxonomy" id="2819985"/>
    <lineage>
        <taxon>Bacteria</taxon>
        <taxon>Pseudomonadati</taxon>
        <taxon>Bacteroidota</taxon>
        <taxon>Flavobacteriia</taxon>
        <taxon>Flavobacteriales</taxon>
        <taxon>Flavobacteriaceae</taxon>
        <taxon>Gelidibacter</taxon>
    </lineage>
</organism>
<dbReference type="SMART" id="SM00631">
    <property type="entry name" value="Zn_pept"/>
    <property type="match status" value="1"/>
</dbReference>
<evidence type="ECO:0000256" key="3">
    <source>
        <dbReference type="ARBA" id="ARBA00022670"/>
    </source>
</evidence>
<accession>A0ABS3SSI7</accession>
<evidence type="ECO:0000256" key="7">
    <source>
        <dbReference type="PROSITE-ProRule" id="PRU01379"/>
    </source>
</evidence>
<evidence type="ECO:0000256" key="4">
    <source>
        <dbReference type="ARBA" id="ARBA00022801"/>
    </source>
</evidence>
<evidence type="ECO:0000256" key="1">
    <source>
        <dbReference type="ARBA" id="ARBA00001947"/>
    </source>
</evidence>
<dbReference type="RefSeq" id="WP_208233045.1">
    <property type="nucleotide sequence ID" value="NZ_JAGEVG010000006.1"/>
</dbReference>
<comment type="caution">
    <text evidence="9">The sequence shown here is derived from an EMBL/GenBank/DDBJ whole genome shotgun (WGS) entry which is preliminary data.</text>
</comment>
<evidence type="ECO:0000256" key="2">
    <source>
        <dbReference type="ARBA" id="ARBA00005988"/>
    </source>
</evidence>
<keyword evidence="4" id="KW-0378">Hydrolase</keyword>
<dbReference type="EMBL" id="JAGEVG010000006">
    <property type="protein sequence ID" value="MBO3097897.1"/>
    <property type="molecule type" value="Genomic_DNA"/>
</dbReference>
<dbReference type="Gene3D" id="3.40.630.10">
    <property type="entry name" value="Zn peptidases"/>
    <property type="match status" value="1"/>
</dbReference>
<comment type="similarity">
    <text evidence="2 7">Belongs to the peptidase M14 family.</text>
</comment>
<sequence length="385" mass="44099">MTIEHLIKEYEQYLEAALFGRYINLDHIKTLVKKHSAQFDVSIVGKSVLNEDIHFMKVGSGAKKVLMWSQMHGNESTTTKAIFDLLNVLAESENTSVKKFLNACTLGIIPMLNPDGSRAYTRLNANRVDLNRDAQDLSQPESRVLRECFDNFKPDFCLNLHGQRTIFSAGEVKKPATISFLSPAQDDVRTVTMTRKKAMDVIVKMNNNLQQQIPDQVGIYDDSFNINCVGDAFQALNVPTILFEAGHFHEDYDREKVRELIFQSLWVGLVEIAFGDPQGSKEKAYFEIPQNDKLFYDIIIRNAKLKKGRRHQISDIAVQYEERLIQDRIHFIPKIEKISNLSGFFGHREINAHEQLVFAEDNMELSEGISIDFVLINNERQPLFV</sequence>
<evidence type="ECO:0000313" key="9">
    <source>
        <dbReference type="EMBL" id="MBO3097897.1"/>
    </source>
</evidence>
<evidence type="ECO:0000259" key="8">
    <source>
        <dbReference type="PROSITE" id="PS52035"/>
    </source>
</evidence>
<keyword evidence="5" id="KW-0862">Zinc</keyword>
<evidence type="ECO:0000313" key="10">
    <source>
        <dbReference type="Proteomes" id="UP000681315"/>
    </source>
</evidence>
<feature type="active site" description="Proton donor/acceptor" evidence="7">
    <location>
        <position position="364"/>
    </location>
</feature>
<protein>
    <submittedName>
        <fullName evidence="9">Peptidase M14</fullName>
    </submittedName>
</protein>
<evidence type="ECO:0000256" key="5">
    <source>
        <dbReference type="ARBA" id="ARBA00022833"/>
    </source>
</evidence>
<dbReference type="PROSITE" id="PS52035">
    <property type="entry name" value="PEPTIDASE_M14"/>
    <property type="match status" value="1"/>
</dbReference>
<name>A0ABS3SSI7_9FLAO</name>
<dbReference type="Proteomes" id="UP000681315">
    <property type="component" value="Unassembled WGS sequence"/>
</dbReference>
<keyword evidence="10" id="KW-1185">Reference proteome</keyword>
<reference evidence="9 10" key="1">
    <citation type="submission" date="2021-03" db="EMBL/GenBank/DDBJ databases">
        <title>Gelidibacter sp. nov., isolated from costal sediment.</title>
        <authorList>
            <person name="Lun K.-Y."/>
        </authorList>
    </citation>
    <scope>NUCLEOTIDE SEQUENCE [LARGE SCALE GENOMIC DNA]</scope>
    <source>
        <strain evidence="9 10">DF109</strain>
    </source>
</reference>
<gene>
    <name evidence="9" type="ORF">J4051_06430</name>
</gene>
<proteinExistence type="inferred from homology"/>
<dbReference type="InterPro" id="IPR000834">
    <property type="entry name" value="Peptidase_M14"/>
</dbReference>
<dbReference type="SUPFAM" id="SSF53187">
    <property type="entry name" value="Zn-dependent exopeptidases"/>
    <property type="match status" value="1"/>
</dbReference>
<keyword evidence="6" id="KW-0482">Metalloprotease</keyword>
<dbReference type="PANTHER" id="PTHR11705">
    <property type="entry name" value="PROTEASE FAMILY M14 CARBOXYPEPTIDASE A,B"/>
    <property type="match status" value="1"/>
</dbReference>
<dbReference type="Pfam" id="PF00246">
    <property type="entry name" value="Peptidase_M14"/>
    <property type="match status" value="1"/>
</dbReference>
<feature type="domain" description="Peptidase M14" evidence="8">
    <location>
        <begin position="9"/>
        <end position="385"/>
    </location>
</feature>